<protein>
    <submittedName>
        <fullName evidence="2">Uncharacterized protein</fullName>
    </submittedName>
</protein>
<comment type="caution">
    <text evidence="2">The sequence shown here is derived from an EMBL/GenBank/DDBJ whole genome shotgun (WGS) entry which is preliminary data.</text>
</comment>
<name>A0ABM9EAS4_9HYPH</name>
<proteinExistence type="predicted"/>
<keyword evidence="3" id="KW-1185">Reference proteome</keyword>
<evidence type="ECO:0000313" key="3">
    <source>
        <dbReference type="Proteomes" id="UP001153050"/>
    </source>
</evidence>
<evidence type="ECO:0000313" key="2">
    <source>
        <dbReference type="EMBL" id="CAH2406285.1"/>
    </source>
</evidence>
<dbReference type="Proteomes" id="UP001153050">
    <property type="component" value="Unassembled WGS sequence"/>
</dbReference>
<gene>
    <name evidence="2" type="ORF">MES5069_520045</name>
</gene>
<feature type="region of interest" description="Disordered" evidence="1">
    <location>
        <begin position="1"/>
        <end position="26"/>
    </location>
</feature>
<dbReference type="EMBL" id="CAKXZT010000149">
    <property type="protein sequence ID" value="CAH2406285.1"/>
    <property type="molecule type" value="Genomic_DNA"/>
</dbReference>
<sequence length="163" mass="17821">MATGRSGVAAPTRSTRRLRSMSRSPMTTTRILRSRRTLHMKSCRASKSRAKLTILRWGQRTRTTGPTPPTNPTSAALSAFSARSNRPARVAEMAHNDNLGHLGLALCRSRPESKDLKLGPGCLAATRGPHTPMIVTTIAPRETTVLFTQHLLKPAFMTFESTS</sequence>
<organism evidence="2 3">
    <name type="scientific">Mesorhizobium escarrei</name>
    <dbReference type="NCBI Taxonomy" id="666018"/>
    <lineage>
        <taxon>Bacteria</taxon>
        <taxon>Pseudomonadati</taxon>
        <taxon>Pseudomonadota</taxon>
        <taxon>Alphaproteobacteria</taxon>
        <taxon>Hyphomicrobiales</taxon>
        <taxon>Phyllobacteriaceae</taxon>
        <taxon>Mesorhizobium</taxon>
    </lineage>
</organism>
<reference evidence="2 3" key="1">
    <citation type="submission" date="2022-03" db="EMBL/GenBank/DDBJ databases">
        <authorList>
            <person name="Brunel B."/>
        </authorList>
    </citation>
    <scope>NUCLEOTIDE SEQUENCE [LARGE SCALE GENOMIC DNA]</scope>
    <source>
        <strain evidence="2">STM5069sample</strain>
    </source>
</reference>
<accession>A0ABM9EAS4</accession>
<evidence type="ECO:0000256" key="1">
    <source>
        <dbReference type="SAM" id="MobiDB-lite"/>
    </source>
</evidence>